<dbReference type="PANTHER" id="PTHR43135">
    <property type="entry name" value="ALPHA-D-RIBOSE 1-METHYLPHOSPHONATE 5-TRIPHOSPHATE DIPHOSPHATASE"/>
    <property type="match status" value="1"/>
</dbReference>
<dbReference type="PIRSF" id="PIRSF038971">
    <property type="entry name" value="PhnM"/>
    <property type="match status" value="1"/>
</dbReference>
<accession>A0A212QQS9</accession>
<dbReference type="AlphaFoldDB" id="A0A212QQS9"/>
<protein>
    <submittedName>
        <fullName evidence="2">Alpha-D-ribose 1-methylphosphonate 5-triphosphate diphosphatase</fullName>
    </submittedName>
</protein>
<dbReference type="GO" id="GO:0016810">
    <property type="term" value="F:hydrolase activity, acting on carbon-nitrogen (but not peptide) bonds"/>
    <property type="evidence" value="ECO:0007669"/>
    <property type="project" value="InterPro"/>
</dbReference>
<gene>
    <name evidence="2" type="ORF">SAMN07250955_102350</name>
</gene>
<dbReference type="NCBIfam" id="NF011987">
    <property type="entry name" value="PRK15446.2-3"/>
    <property type="match status" value="1"/>
</dbReference>
<dbReference type="GO" id="GO:0019700">
    <property type="term" value="P:organic phosphonate catabolic process"/>
    <property type="evidence" value="ECO:0007669"/>
    <property type="project" value="InterPro"/>
</dbReference>
<dbReference type="Gene3D" id="3.20.20.140">
    <property type="entry name" value="Metal-dependent hydrolases"/>
    <property type="match status" value="1"/>
</dbReference>
<evidence type="ECO:0000313" key="2">
    <source>
        <dbReference type="EMBL" id="SNB61693.1"/>
    </source>
</evidence>
<sequence length="391" mass="41659">MAPPSMRLRAHRVLLPEGPIRPATLTIEQGFIQEVTEGGTSKAVLLPEDLLLAPAFVDLHGDAFERQIMPRPGVMVDLGVGLLDTDRQLAANGIATAFHGVTWSWEPGLRGTATGRGVMDWLNAASRHLCAEHRIHLRFETHNFAGLDEALRLIETGRIGLLAFNDHTSKMAADALKPSGNIGNAYRAGVPVARFNELALAAAARSTEVPAALKLLAAAALARGIPMLAHDSETPEEWRTFAALGCGVAEFPLNLETARTAVDEGHDVVMGAPNVLRGKSHMGWVSAESLIAAGACTILASDYYYPALLQAAFRLAQGKILPLERAWDLVSRNPARAAGLKDRGRIATGCRADLLAIATPPGMPPHVIATWRQGRPVFGPLLHGAEGASGR</sequence>
<proteinExistence type="predicted"/>
<keyword evidence="3" id="KW-1185">Reference proteome</keyword>
<feature type="domain" description="Amidohydrolase 3" evidence="1">
    <location>
        <begin position="199"/>
        <end position="378"/>
    </location>
</feature>
<dbReference type="Pfam" id="PF07969">
    <property type="entry name" value="Amidohydro_3"/>
    <property type="match status" value="1"/>
</dbReference>
<dbReference type="InterPro" id="IPR012696">
    <property type="entry name" value="PhnM"/>
</dbReference>
<dbReference type="EMBL" id="FYEH01000002">
    <property type="protein sequence ID" value="SNB61693.1"/>
    <property type="molecule type" value="Genomic_DNA"/>
</dbReference>
<dbReference type="SUPFAM" id="SSF51556">
    <property type="entry name" value="Metallo-dependent hydrolases"/>
    <property type="match status" value="1"/>
</dbReference>
<organism evidence="2 3">
    <name type="scientific">Arboricoccus pini</name>
    <dbReference type="NCBI Taxonomy" id="1963835"/>
    <lineage>
        <taxon>Bacteria</taxon>
        <taxon>Pseudomonadati</taxon>
        <taxon>Pseudomonadota</taxon>
        <taxon>Alphaproteobacteria</taxon>
        <taxon>Geminicoccales</taxon>
        <taxon>Geminicoccaceae</taxon>
        <taxon>Arboricoccus</taxon>
    </lineage>
</organism>
<dbReference type="InterPro" id="IPR013108">
    <property type="entry name" value="Amidohydro_3"/>
</dbReference>
<reference evidence="2 3" key="1">
    <citation type="submission" date="2017-06" db="EMBL/GenBank/DDBJ databases">
        <authorList>
            <person name="Kim H.J."/>
            <person name="Triplett B.A."/>
        </authorList>
    </citation>
    <scope>NUCLEOTIDE SEQUENCE [LARGE SCALE GENOMIC DNA]</scope>
    <source>
        <strain evidence="2 3">B29T1</strain>
    </source>
</reference>
<evidence type="ECO:0000313" key="3">
    <source>
        <dbReference type="Proteomes" id="UP000197065"/>
    </source>
</evidence>
<dbReference type="SUPFAM" id="SSF51338">
    <property type="entry name" value="Composite domain of metallo-dependent hydrolases"/>
    <property type="match status" value="1"/>
</dbReference>
<dbReference type="Proteomes" id="UP000197065">
    <property type="component" value="Unassembled WGS sequence"/>
</dbReference>
<dbReference type="PANTHER" id="PTHR43135:SF3">
    <property type="entry name" value="ALPHA-D-RIBOSE 1-METHYLPHOSPHONATE 5-TRIPHOSPHATE DIPHOSPHATASE"/>
    <property type="match status" value="1"/>
</dbReference>
<dbReference type="InterPro" id="IPR011059">
    <property type="entry name" value="Metal-dep_hydrolase_composite"/>
</dbReference>
<dbReference type="InterPro" id="IPR032466">
    <property type="entry name" value="Metal_Hydrolase"/>
</dbReference>
<dbReference type="InterPro" id="IPR051781">
    <property type="entry name" value="Metallo-dep_Hydrolase"/>
</dbReference>
<evidence type="ECO:0000259" key="1">
    <source>
        <dbReference type="Pfam" id="PF07969"/>
    </source>
</evidence>
<dbReference type="RefSeq" id="WP_165769421.1">
    <property type="nucleotide sequence ID" value="NZ_FYEH01000002.1"/>
</dbReference>
<name>A0A212QQS9_9PROT</name>
<dbReference type="NCBIfam" id="NF011990">
    <property type="entry name" value="PRK15446.2-6"/>
    <property type="match status" value="1"/>
</dbReference>